<dbReference type="AlphaFoldDB" id="A0A942I2W1"/>
<feature type="domain" description="Calcineurin-like phosphoesterase" evidence="2">
    <location>
        <begin position="6"/>
        <end position="131"/>
    </location>
</feature>
<name>A0A942I2W1_9HYPH</name>
<evidence type="ECO:0000256" key="1">
    <source>
        <dbReference type="ARBA" id="ARBA00008950"/>
    </source>
</evidence>
<evidence type="ECO:0000313" key="4">
    <source>
        <dbReference type="Proteomes" id="UP000680348"/>
    </source>
</evidence>
<sequence>MLFFTSDTHFSDRRVLGIDRRPYGSLEEHDEGLIANWNATVGPEDEVWHLGDFARGTAEAIDGLLARLNGRKQLIIGNNDGQATVTSRHWASVQHYAELEVEGRFLVLCHYPFRTWNRMAKGAFNLHGHSHGRLKPLPRQRDVGVDAQGYRPIAAASLFITRSRRSGMLEATGSQEG</sequence>
<dbReference type="RefSeq" id="WP_188255874.1">
    <property type="nucleotide sequence ID" value="NZ_JABVCF010000009.1"/>
</dbReference>
<dbReference type="InterPro" id="IPR029052">
    <property type="entry name" value="Metallo-depent_PP-like"/>
</dbReference>
<organism evidence="3 4">
    <name type="scientific">Pseudaminobacter soli</name>
    <name type="common">ex Zhang et al. 2022</name>
    <dbReference type="NCBI Taxonomy" id="2831468"/>
    <lineage>
        <taxon>Bacteria</taxon>
        <taxon>Pseudomonadati</taxon>
        <taxon>Pseudomonadota</taxon>
        <taxon>Alphaproteobacteria</taxon>
        <taxon>Hyphomicrobiales</taxon>
        <taxon>Phyllobacteriaceae</taxon>
        <taxon>Pseudaminobacter</taxon>
    </lineage>
</organism>
<evidence type="ECO:0000259" key="2">
    <source>
        <dbReference type="Pfam" id="PF12850"/>
    </source>
</evidence>
<accession>A0A942I2W1</accession>
<dbReference type="Proteomes" id="UP000680348">
    <property type="component" value="Unassembled WGS sequence"/>
</dbReference>
<comment type="similarity">
    <text evidence="1">Belongs to the metallophosphoesterase superfamily. YfcE family.</text>
</comment>
<gene>
    <name evidence="3" type="ORF">KEU06_16985</name>
</gene>
<evidence type="ECO:0000313" key="3">
    <source>
        <dbReference type="EMBL" id="MBS3650312.1"/>
    </source>
</evidence>
<dbReference type="Gene3D" id="3.60.21.10">
    <property type="match status" value="1"/>
</dbReference>
<dbReference type="EMBL" id="JAGWCR010000009">
    <property type="protein sequence ID" value="MBS3650312.1"/>
    <property type="molecule type" value="Genomic_DNA"/>
</dbReference>
<protein>
    <submittedName>
        <fullName evidence="3">Metallophosphoesterase</fullName>
    </submittedName>
</protein>
<reference evidence="3" key="1">
    <citation type="submission" date="2021-04" db="EMBL/GenBank/DDBJ databases">
        <title>Pseudaminobacter soli sp. nov., isolated from paddy soil contaminated by heavy metals.</title>
        <authorList>
            <person name="Zhang K."/>
        </authorList>
    </citation>
    <scope>NUCLEOTIDE SEQUENCE</scope>
    <source>
        <strain evidence="3">19-2017</strain>
    </source>
</reference>
<proteinExistence type="inferred from homology"/>
<dbReference type="Pfam" id="PF12850">
    <property type="entry name" value="Metallophos_2"/>
    <property type="match status" value="1"/>
</dbReference>
<comment type="caution">
    <text evidence="3">The sequence shown here is derived from an EMBL/GenBank/DDBJ whole genome shotgun (WGS) entry which is preliminary data.</text>
</comment>
<keyword evidence="4" id="KW-1185">Reference proteome</keyword>
<dbReference type="InterPro" id="IPR024654">
    <property type="entry name" value="Calcineurin-like_PHP_lpxH"/>
</dbReference>
<dbReference type="SUPFAM" id="SSF56300">
    <property type="entry name" value="Metallo-dependent phosphatases"/>
    <property type="match status" value="1"/>
</dbReference>